<dbReference type="EMBL" id="QTJW01000005">
    <property type="protein sequence ID" value="RGD70843.1"/>
    <property type="molecule type" value="Genomic_DNA"/>
</dbReference>
<proteinExistence type="predicted"/>
<dbReference type="NCBIfam" id="TIGR00229">
    <property type="entry name" value="sensory_box"/>
    <property type="match status" value="1"/>
</dbReference>
<dbReference type="PROSITE" id="PS50113">
    <property type="entry name" value="PAC"/>
    <property type="match status" value="1"/>
</dbReference>
<dbReference type="InterPro" id="IPR013655">
    <property type="entry name" value="PAS_fold_3"/>
</dbReference>
<evidence type="ECO:0000259" key="1">
    <source>
        <dbReference type="PROSITE" id="PS50113"/>
    </source>
</evidence>
<comment type="caution">
    <text evidence="2">The sequence shown here is derived from an EMBL/GenBank/DDBJ whole genome shotgun (WGS) entry which is preliminary data.</text>
</comment>
<dbReference type="Pfam" id="PF08447">
    <property type="entry name" value="PAS_3"/>
    <property type="match status" value="1"/>
</dbReference>
<gene>
    <name evidence="2" type="ORF">DWX31_07920</name>
</gene>
<dbReference type="InterPro" id="IPR000700">
    <property type="entry name" value="PAS-assoc_C"/>
</dbReference>
<dbReference type="SMART" id="SM00086">
    <property type="entry name" value="PAC"/>
    <property type="match status" value="1"/>
</dbReference>
<sequence length="101" mass="11955">MWYEVTILRIYADIPNQHKILVVWRLCEKNKGNTFEIEYRVATKDGKVLWILDKSQLHTDDSGIDYISCVLIDITTEKQEQEKLRLALERHRIGKSQQRPA</sequence>
<evidence type="ECO:0000313" key="2">
    <source>
        <dbReference type="EMBL" id="RGD70843.1"/>
    </source>
</evidence>
<dbReference type="InterPro" id="IPR000014">
    <property type="entry name" value="PAS"/>
</dbReference>
<dbReference type="InterPro" id="IPR001610">
    <property type="entry name" value="PAC"/>
</dbReference>
<dbReference type="AlphaFoldDB" id="A0A3E3DNP3"/>
<evidence type="ECO:0000313" key="3">
    <source>
        <dbReference type="Proteomes" id="UP000261023"/>
    </source>
</evidence>
<reference evidence="2 3" key="1">
    <citation type="submission" date="2018-08" db="EMBL/GenBank/DDBJ databases">
        <title>A genome reference for cultivated species of the human gut microbiota.</title>
        <authorList>
            <person name="Zou Y."/>
            <person name="Xue W."/>
            <person name="Luo G."/>
        </authorList>
    </citation>
    <scope>NUCLEOTIDE SEQUENCE [LARGE SCALE GENOMIC DNA]</scope>
    <source>
        <strain evidence="2 3">AF19-13AC</strain>
    </source>
</reference>
<feature type="domain" description="PAC" evidence="1">
    <location>
        <begin position="35"/>
        <end position="86"/>
    </location>
</feature>
<organism evidence="2 3">
    <name type="scientific">Hungatella hathewayi</name>
    <dbReference type="NCBI Taxonomy" id="154046"/>
    <lineage>
        <taxon>Bacteria</taxon>
        <taxon>Bacillati</taxon>
        <taxon>Bacillota</taxon>
        <taxon>Clostridia</taxon>
        <taxon>Lachnospirales</taxon>
        <taxon>Lachnospiraceae</taxon>
        <taxon>Hungatella</taxon>
    </lineage>
</organism>
<dbReference type="SUPFAM" id="SSF55785">
    <property type="entry name" value="PYP-like sensor domain (PAS domain)"/>
    <property type="match status" value="1"/>
</dbReference>
<dbReference type="Proteomes" id="UP000261023">
    <property type="component" value="Unassembled WGS sequence"/>
</dbReference>
<name>A0A3E3DNP3_9FIRM</name>
<dbReference type="InterPro" id="IPR035965">
    <property type="entry name" value="PAS-like_dom_sf"/>
</dbReference>
<dbReference type="Gene3D" id="3.30.450.20">
    <property type="entry name" value="PAS domain"/>
    <property type="match status" value="1"/>
</dbReference>
<protein>
    <submittedName>
        <fullName evidence="2">PAS domain S-box protein</fullName>
    </submittedName>
</protein>
<accession>A0A3E3DNP3</accession>